<keyword evidence="2" id="KW-0238">DNA-binding</keyword>
<dbReference type="InterPro" id="IPR050204">
    <property type="entry name" value="AraC_XylS_family_regulators"/>
</dbReference>
<evidence type="ECO:0000313" key="5">
    <source>
        <dbReference type="EMBL" id="MBB6011371.1"/>
    </source>
</evidence>
<dbReference type="PROSITE" id="PS00041">
    <property type="entry name" value="HTH_ARAC_FAMILY_1"/>
    <property type="match status" value="1"/>
</dbReference>
<dbReference type="PROSITE" id="PS01124">
    <property type="entry name" value="HTH_ARAC_FAMILY_2"/>
    <property type="match status" value="1"/>
</dbReference>
<gene>
    <name evidence="5" type="ORF">HNR59_000716</name>
</gene>
<dbReference type="PANTHER" id="PTHR46796:SF6">
    <property type="entry name" value="ARAC SUBFAMILY"/>
    <property type="match status" value="1"/>
</dbReference>
<dbReference type="InterPro" id="IPR018062">
    <property type="entry name" value="HTH_AraC-typ_CS"/>
</dbReference>
<name>A0A7W9VU67_9HYPH</name>
<feature type="domain" description="HTH araC/xylS-type" evidence="4">
    <location>
        <begin position="194"/>
        <end position="292"/>
    </location>
</feature>
<evidence type="ECO:0000256" key="3">
    <source>
        <dbReference type="ARBA" id="ARBA00023163"/>
    </source>
</evidence>
<proteinExistence type="predicted"/>
<dbReference type="GO" id="GO:0043565">
    <property type="term" value="F:sequence-specific DNA binding"/>
    <property type="evidence" value="ECO:0007669"/>
    <property type="project" value="InterPro"/>
</dbReference>
<comment type="caution">
    <text evidence="5">The sequence shown here is derived from an EMBL/GenBank/DDBJ whole genome shotgun (WGS) entry which is preliminary data.</text>
</comment>
<accession>A0A7W9VU67</accession>
<keyword evidence="1" id="KW-0805">Transcription regulation</keyword>
<evidence type="ECO:0000256" key="2">
    <source>
        <dbReference type="ARBA" id="ARBA00023125"/>
    </source>
</evidence>
<evidence type="ECO:0000313" key="6">
    <source>
        <dbReference type="Proteomes" id="UP000533306"/>
    </source>
</evidence>
<dbReference type="Proteomes" id="UP000533306">
    <property type="component" value="Unassembled WGS sequence"/>
</dbReference>
<dbReference type="SMART" id="SM00342">
    <property type="entry name" value="HTH_ARAC"/>
    <property type="match status" value="1"/>
</dbReference>
<dbReference type="GO" id="GO:0003700">
    <property type="term" value="F:DNA-binding transcription factor activity"/>
    <property type="evidence" value="ECO:0007669"/>
    <property type="project" value="InterPro"/>
</dbReference>
<dbReference type="AlphaFoldDB" id="A0A7W9VU67"/>
<organism evidence="5 6">
    <name type="scientific">Aquamicrobium lusatiense</name>
    <dbReference type="NCBI Taxonomy" id="89772"/>
    <lineage>
        <taxon>Bacteria</taxon>
        <taxon>Pseudomonadati</taxon>
        <taxon>Pseudomonadota</taxon>
        <taxon>Alphaproteobacteria</taxon>
        <taxon>Hyphomicrobiales</taxon>
        <taxon>Phyllobacteriaceae</taxon>
        <taxon>Aquamicrobium</taxon>
    </lineage>
</organism>
<dbReference type="InterPro" id="IPR009057">
    <property type="entry name" value="Homeodomain-like_sf"/>
</dbReference>
<protein>
    <submittedName>
        <fullName evidence="5">AraC family transcriptional regulator</fullName>
    </submittedName>
</protein>
<sequence length="294" mass="32570">MTDLLPPEQLPDWVPGRILLASDKLGWRHVALRAYHYHGQDVIVPAMRDFMLVGYQAGDTPMQRRFEGRWSRDRLGPGAASLLTRAQKAHWTWTEPIDVTHVYLSGALVASVASEVMDCHVSDVQLADVLRTDDPVMTAAMHAISEEARHQAMGGALYVESVARALSVHLLRRYASIRTRPVSSSSGLAPGQMRRIEDFIASNLGQSLDLSQMAAELGLTPCLFARQFRHSFGKPPYAHVIDRRLACARHMLATTTLPIKEIAASCGFTDQAHLTRLFARSYGTTPAAFRRSAQ</sequence>
<keyword evidence="3" id="KW-0804">Transcription</keyword>
<keyword evidence="6" id="KW-1185">Reference proteome</keyword>
<dbReference type="RefSeq" id="WP_183826088.1">
    <property type="nucleotide sequence ID" value="NZ_JACHEU010000001.1"/>
</dbReference>
<dbReference type="Pfam" id="PF12833">
    <property type="entry name" value="HTH_18"/>
    <property type="match status" value="1"/>
</dbReference>
<dbReference type="SUPFAM" id="SSF46689">
    <property type="entry name" value="Homeodomain-like"/>
    <property type="match status" value="2"/>
</dbReference>
<dbReference type="PANTHER" id="PTHR46796">
    <property type="entry name" value="HTH-TYPE TRANSCRIPTIONAL ACTIVATOR RHAS-RELATED"/>
    <property type="match status" value="1"/>
</dbReference>
<dbReference type="EMBL" id="JACHEU010000001">
    <property type="protein sequence ID" value="MBB6011371.1"/>
    <property type="molecule type" value="Genomic_DNA"/>
</dbReference>
<reference evidence="5 6" key="1">
    <citation type="submission" date="2020-08" db="EMBL/GenBank/DDBJ databases">
        <title>Genomic Encyclopedia of Type Strains, Phase IV (KMG-IV): sequencing the most valuable type-strain genomes for metagenomic binning, comparative biology and taxonomic classification.</title>
        <authorList>
            <person name="Goeker M."/>
        </authorList>
    </citation>
    <scope>NUCLEOTIDE SEQUENCE [LARGE SCALE GENOMIC DNA]</scope>
    <source>
        <strain evidence="5 6">DSM 11099</strain>
    </source>
</reference>
<evidence type="ECO:0000259" key="4">
    <source>
        <dbReference type="PROSITE" id="PS01124"/>
    </source>
</evidence>
<dbReference type="Gene3D" id="1.10.10.60">
    <property type="entry name" value="Homeodomain-like"/>
    <property type="match status" value="1"/>
</dbReference>
<dbReference type="InterPro" id="IPR018060">
    <property type="entry name" value="HTH_AraC"/>
</dbReference>
<evidence type="ECO:0000256" key="1">
    <source>
        <dbReference type="ARBA" id="ARBA00023015"/>
    </source>
</evidence>